<evidence type="ECO:0000259" key="3">
    <source>
        <dbReference type="Pfam" id="PF01959"/>
    </source>
</evidence>
<sequence>MPDIVFKSVPFSKEDVTLALESGVDGIITDAAHVDGVRTLALCDVWAEADMPSVALGSKAEEESIAARIASGERLVLAQGWEIIPVENLLAQPAVAGKLAVEAASLTEARLAAGILECGVPTIVVLPEALSSLKSIVAELKLSQGALSLGKATVTEVRTVGLGHRVCVDTLTLMERGQGMLIGNSSAFTFLVHAETEHNEYVAARPFRINAGGVHAYAVMPGDKTCYVGELRSGDEVLIVNADGRTSLATVGRIKTEVRPMLMISAEMETPDGVRSGAVFLQNAETIRLVRSDGTPVSVVALRPGDEIVCRADVAGRHFGMRVQENIREI</sequence>
<dbReference type="PANTHER" id="PTHR33563:SF1">
    <property type="entry name" value="3-DEHYDROQUINATE SYNTHASE"/>
    <property type="match status" value="1"/>
</dbReference>
<evidence type="ECO:0000256" key="2">
    <source>
        <dbReference type="ARBA" id="ARBA00023141"/>
    </source>
</evidence>
<evidence type="ECO:0000259" key="4">
    <source>
        <dbReference type="Pfam" id="PF26558"/>
    </source>
</evidence>
<dbReference type="Pfam" id="PF26558">
    <property type="entry name" value="DHQS_2nd"/>
    <property type="match status" value="1"/>
</dbReference>
<keyword evidence="1" id="KW-0028">Amino-acid biosynthesis</keyword>
<dbReference type="PANTHER" id="PTHR33563">
    <property type="match status" value="1"/>
</dbReference>
<accession>A0A9D1R221</accession>
<dbReference type="GO" id="GO:0003856">
    <property type="term" value="F:3-dehydroquinate synthase activity"/>
    <property type="evidence" value="ECO:0007669"/>
    <property type="project" value="InterPro"/>
</dbReference>
<organism evidence="5 6">
    <name type="scientific">Candidatus Bilophila faecipullorum</name>
    <dbReference type="NCBI Taxonomy" id="2838482"/>
    <lineage>
        <taxon>Bacteria</taxon>
        <taxon>Pseudomonadati</taxon>
        <taxon>Thermodesulfobacteriota</taxon>
        <taxon>Desulfovibrionia</taxon>
        <taxon>Desulfovibrionales</taxon>
        <taxon>Desulfovibrionaceae</taxon>
        <taxon>Bilophila</taxon>
    </lineage>
</organism>
<dbReference type="InterPro" id="IPR002812">
    <property type="entry name" value="DHQS"/>
</dbReference>
<reference evidence="5" key="1">
    <citation type="journal article" date="2021" name="PeerJ">
        <title>Extensive microbial diversity within the chicken gut microbiome revealed by metagenomics and culture.</title>
        <authorList>
            <person name="Gilroy R."/>
            <person name="Ravi A."/>
            <person name="Getino M."/>
            <person name="Pursley I."/>
            <person name="Horton D.L."/>
            <person name="Alikhan N.F."/>
            <person name="Baker D."/>
            <person name="Gharbi K."/>
            <person name="Hall N."/>
            <person name="Watson M."/>
            <person name="Adriaenssens E.M."/>
            <person name="Foster-Nyarko E."/>
            <person name="Jarju S."/>
            <person name="Secka A."/>
            <person name="Antonio M."/>
            <person name="Oren A."/>
            <person name="Chaudhuri R.R."/>
            <person name="La Ragione R."/>
            <person name="Hildebrand F."/>
            <person name="Pallen M.J."/>
        </authorList>
    </citation>
    <scope>NUCLEOTIDE SEQUENCE</scope>
    <source>
        <strain evidence="5">ChiSxjej5B17-1746</strain>
    </source>
</reference>
<keyword evidence="2" id="KW-0057">Aromatic amino acid biosynthesis</keyword>
<gene>
    <name evidence="5" type="ORF">H9874_05855</name>
</gene>
<feature type="domain" description="3-dehydroquinate synthase N-terminal" evidence="3">
    <location>
        <begin position="12"/>
        <end position="137"/>
    </location>
</feature>
<feature type="domain" description="3-dehydroquinate synthase C-terminal" evidence="4">
    <location>
        <begin position="152"/>
        <end position="329"/>
    </location>
</feature>
<comment type="caution">
    <text evidence="5">The sequence shown here is derived from an EMBL/GenBank/DDBJ whole genome shotgun (WGS) entry which is preliminary data.</text>
</comment>
<dbReference type="InterPro" id="IPR056179">
    <property type="entry name" value="DHQS_C"/>
</dbReference>
<evidence type="ECO:0000256" key="1">
    <source>
        <dbReference type="ARBA" id="ARBA00022605"/>
    </source>
</evidence>
<dbReference type="GO" id="GO:0009073">
    <property type="term" value="P:aromatic amino acid family biosynthetic process"/>
    <property type="evidence" value="ECO:0007669"/>
    <property type="project" value="UniProtKB-KW"/>
</dbReference>
<proteinExistence type="predicted"/>
<evidence type="ECO:0000313" key="6">
    <source>
        <dbReference type="Proteomes" id="UP000824264"/>
    </source>
</evidence>
<dbReference type="EMBL" id="DXGI01000214">
    <property type="protein sequence ID" value="HIW78652.1"/>
    <property type="molecule type" value="Genomic_DNA"/>
</dbReference>
<dbReference type="GO" id="GO:0008652">
    <property type="term" value="P:amino acid biosynthetic process"/>
    <property type="evidence" value="ECO:0007669"/>
    <property type="project" value="UniProtKB-KW"/>
</dbReference>
<dbReference type="Pfam" id="PF01959">
    <property type="entry name" value="DHQS"/>
    <property type="match status" value="1"/>
</dbReference>
<dbReference type="InterPro" id="IPR030960">
    <property type="entry name" value="DHQS/DOIS_N"/>
</dbReference>
<reference evidence="5" key="2">
    <citation type="submission" date="2021-04" db="EMBL/GenBank/DDBJ databases">
        <authorList>
            <person name="Gilroy R."/>
        </authorList>
    </citation>
    <scope>NUCLEOTIDE SEQUENCE</scope>
    <source>
        <strain evidence="5">ChiSxjej5B17-1746</strain>
    </source>
</reference>
<dbReference type="Proteomes" id="UP000824264">
    <property type="component" value="Unassembled WGS sequence"/>
</dbReference>
<protein>
    <submittedName>
        <fullName evidence="5">3-dehydroquinate synthase II family protein</fullName>
    </submittedName>
</protein>
<dbReference type="NCBIfam" id="NF002628">
    <property type="entry name" value="PRK02290.1-6"/>
    <property type="match status" value="1"/>
</dbReference>
<dbReference type="GO" id="GO:0016491">
    <property type="term" value="F:oxidoreductase activity"/>
    <property type="evidence" value="ECO:0007669"/>
    <property type="project" value="InterPro"/>
</dbReference>
<evidence type="ECO:0000313" key="5">
    <source>
        <dbReference type="EMBL" id="HIW78652.1"/>
    </source>
</evidence>
<name>A0A9D1R221_9BACT</name>
<dbReference type="AlphaFoldDB" id="A0A9D1R221"/>